<accession>A0A5C8M4C8</accession>
<dbReference type="RefSeq" id="WP_147903167.1">
    <property type="nucleotide sequence ID" value="NZ_BAAAGC010000002.1"/>
</dbReference>
<keyword evidence="3" id="KW-1185">Reference proteome</keyword>
<feature type="transmembrane region" description="Helical" evidence="1">
    <location>
        <begin position="208"/>
        <end position="226"/>
    </location>
</feature>
<feature type="transmembrane region" description="Helical" evidence="1">
    <location>
        <begin position="176"/>
        <end position="196"/>
    </location>
</feature>
<keyword evidence="1" id="KW-0812">Transmembrane</keyword>
<proteinExistence type="predicted"/>
<dbReference type="AlphaFoldDB" id="A0A5C8M4C8"/>
<comment type="caution">
    <text evidence="2">The sequence shown here is derived from an EMBL/GenBank/DDBJ whole genome shotgun (WGS) entry which is preliminary data.</text>
</comment>
<evidence type="ECO:0000256" key="1">
    <source>
        <dbReference type="SAM" id="Phobius"/>
    </source>
</evidence>
<evidence type="ECO:0000313" key="3">
    <source>
        <dbReference type="Proteomes" id="UP000321814"/>
    </source>
</evidence>
<name>A0A5C8M4C8_9GAMM</name>
<keyword evidence="1" id="KW-1133">Transmembrane helix</keyword>
<reference evidence="2 3" key="1">
    <citation type="submission" date="2019-08" db="EMBL/GenBank/DDBJ databases">
        <title>Draft genome analysis of Rheinheimera tangshanensis isolated from the roots of fresh rice plants (Oryza sativa).</title>
        <authorList>
            <person name="Yu Q."/>
            <person name="Qi Y."/>
            <person name="Zhang H."/>
            <person name="Pu J."/>
        </authorList>
    </citation>
    <scope>NUCLEOTIDE SEQUENCE [LARGE SCALE GENOMIC DNA]</scope>
    <source>
        <strain evidence="2 3">JA3-B52</strain>
    </source>
</reference>
<sequence length="237" mass="27309">MFRPDARVTQGSQSEGVKPSMVCGHDNTHLFELFIYNCNIASTLLSQERSTKRQESSQGDPHHDHCSAIKVEATFLHEPPQSKLQDKDHLMLVTIFIILLTVNSFYLVFRKEHFYEAFIYCYGIFMLERLQSAAWIEIPFSQLASAMLFFAFYSVGNVIVFRYLHKDNYLNIIRKMRYYLALAASVCTLSSLLHYWQDGLLPATMLNLTALSYMNLILFVLFCFLVPKVTEVNSSAD</sequence>
<dbReference type="EMBL" id="VRLR01000001">
    <property type="protein sequence ID" value="TXK83334.1"/>
    <property type="molecule type" value="Genomic_DNA"/>
</dbReference>
<keyword evidence="1" id="KW-0472">Membrane</keyword>
<evidence type="ECO:0000313" key="2">
    <source>
        <dbReference type="EMBL" id="TXK83334.1"/>
    </source>
</evidence>
<organism evidence="2 3">
    <name type="scientific">Rheinheimera tangshanensis</name>
    <dbReference type="NCBI Taxonomy" id="400153"/>
    <lineage>
        <taxon>Bacteria</taxon>
        <taxon>Pseudomonadati</taxon>
        <taxon>Pseudomonadota</taxon>
        <taxon>Gammaproteobacteria</taxon>
        <taxon>Chromatiales</taxon>
        <taxon>Chromatiaceae</taxon>
        <taxon>Rheinheimera</taxon>
    </lineage>
</organism>
<feature type="transmembrane region" description="Helical" evidence="1">
    <location>
        <begin position="143"/>
        <end position="164"/>
    </location>
</feature>
<dbReference type="Proteomes" id="UP000321814">
    <property type="component" value="Unassembled WGS sequence"/>
</dbReference>
<protein>
    <submittedName>
        <fullName evidence="2">Uncharacterized protein</fullName>
    </submittedName>
</protein>
<gene>
    <name evidence="2" type="ORF">FU839_03415</name>
</gene>
<feature type="transmembrane region" description="Helical" evidence="1">
    <location>
        <begin position="90"/>
        <end position="109"/>
    </location>
</feature>